<dbReference type="PANTHER" id="PTHR43730">
    <property type="entry name" value="BETA-MANNOSIDASE"/>
    <property type="match status" value="1"/>
</dbReference>
<evidence type="ECO:0000256" key="6">
    <source>
        <dbReference type="SAM" id="SignalP"/>
    </source>
</evidence>
<dbReference type="Proteomes" id="UP000230066">
    <property type="component" value="Unassembled WGS sequence"/>
</dbReference>
<dbReference type="EMBL" id="JXXN02005590">
    <property type="protein sequence ID" value="THD19804.1"/>
    <property type="molecule type" value="Genomic_DNA"/>
</dbReference>
<dbReference type="InterPro" id="IPR008979">
    <property type="entry name" value="Galactose-bd-like_sf"/>
</dbReference>
<keyword evidence="10" id="KW-1185">Reference proteome</keyword>
<keyword evidence="4" id="KW-0326">Glycosidase</keyword>
<keyword evidence="2" id="KW-0378">Hydrolase</keyword>
<dbReference type="Pfam" id="PF22666">
    <property type="entry name" value="Glyco_hydro_2_N2"/>
    <property type="match status" value="1"/>
</dbReference>
<comment type="similarity">
    <text evidence="1">Belongs to the glycosyl hydrolase 2 family.</text>
</comment>
<dbReference type="InterPro" id="IPR036156">
    <property type="entry name" value="Beta-gal/glucu_dom_sf"/>
</dbReference>
<name>A0A4E0QZR7_FASHE</name>
<dbReference type="Gene3D" id="3.20.20.80">
    <property type="entry name" value="Glycosidases"/>
    <property type="match status" value="1"/>
</dbReference>
<evidence type="ECO:0000256" key="2">
    <source>
        <dbReference type="ARBA" id="ARBA00022801"/>
    </source>
</evidence>
<evidence type="ECO:0000256" key="3">
    <source>
        <dbReference type="ARBA" id="ARBA00023180"/>
    </source>
</evidence>
<reference evidence="9" key="1">
    <citation type="submission" date="2019-03" db="EMBL/GenBank/DDBJ databases">
        <title>Improved annotation for the trematode Fasciola hepatica.</title>
        <authorList>
            <person name="Choi Y.-J."/>
            <person name="Martin J."/>
            <person name="Mitreva M."/>
        </authorList>
    </citation>
    <scope>NUCLEOTIDE SEQUENCE [LARGE SCALE GENOMIC DNA]</scope>
</reference>
<evidence type="ECO:0000313" key="9">
    <source>
        <dbReference type="EMBL" id="THD19804.1"/>
    </source>
</evidence>
<evidence type="ECO:0000259" key="7">
    <source>
        <dbReference type="Pfam" id="PF17753"/>
    </source>
</evidence>
<dbReference type="SUPFAM" id="SSF51445">
    <property type="entry name" value="(Trans)glycosidases"/>
    <property type="match status" value="1"/>
</dbReference>
<feature type="domain" description="Beta-mannosidase-like galactose-binding" evidence="8">
    <location>
        <begin position="44"/>
        <end position="204"/>
    </location>
</feature>
<dbReference type="PANTHER" id="PTHR43730:SF1">
    <property type="entry name" value="BETA-MANNOSIDASE"/>
    <property type="match status" value="1"/>
</dbReference>
<feature type="signal peptide" evidence="6">
    <location>
        <begin position="1"/>
        <end position="17"/>
    </location>
</feature>
<evidence type="ECO:0000259" key="8">
    <source>
        <dbReference type="Pfam" id="PF22666"/>
    </source>
</evidence>
<protein>
    <recommendedName>
        <fullName evidence="5">Mannanase</fullName>
    </recommendedName>
</protein>
<dbReference type="InterPro" id="IPR054593">
    <property type="entry name" value="Beta-mannosidase-like_N2"/>
</dbReference>
<comment type="caution">
    <text evidence="9">The sequence shown here is derived from an EMBL/GenBank/DDBJ whole genome shotgun (WGS) entry which is preliminary data.</text>
</comment>
<dbReference type="SUPFAM" id="SSF49303">
    <property type="entry name" value="beta-Galactosidase/glucuronidase domain"/>
    <property type="match status" value="1"/>
</dbReference>
<gene>
    <name evidence="9" type="ORF">D915_009458</name>
</gene>
<accession>A0A4E0QZR7</accession>
<proteinExistence type="inferred from homology"/>
<dbReference type="Gene3D" id="2.60.120.260">
    <property type="entry name" value="Galactose-binding domain-like"/>
    <property type="match status" value="1"/>
</dbReference>
<evidence type="ECO:0000256" key="1">
    <source>
        <dbReference type="ARBA" id="ARBA00007401"/>
    </source>
</evidence>
<dbReference type="InterPro" id="IPR041625">
    <property type="entry name" value="Beta-mannosidase_Ig"/>
</dbReference>
<evidence type="ECO:0000256" key="5">
    <source>
        <dbReference type="ARBA" id="ARBA00033445"/>
    </source>
</evidence>
<dbReference type="GO" id="GO:0006516">
    <property type="term" value="P:glycoprotein catabolic process"/>
    <property type="evidence" value="ECO:0007669"/>
    <property type="project" value="TreeGrafter"/>
</dbReference>
<dbReference type="InterPro" id="IPR050887">
    <property type="entry name" value="Beta-mannosidase_GH2"/>
</dbReference>
<dbReference type="SUPFAM" id="SSF49785">
    <property type="entry name" value="Galactose-binding domain-like"/>
    <property type="match status" value="1"/>
</dbReference>
<dbReference type="InterPro" id="IPR017853">
    <property type="entry name" value="GH"/>
</dbReference>
<feature type="domain" description="Beta-mannosidase Ig-fold" evidence="7">
    <location>
        <begin position="863"/>
        <end position="931"/>
    </location>
</feature>
<sequence length="936" mass="106226">MWLWINFLLSLIALTRSEITGQILSGAWTVSYGASRKFTVYAEHGLDSYSALKKGGFIGDPLSGLHDTEYRWVSGKNWTFTHTFRVQSSLGAEVVNELVWNELDTFCKVSFNNVILGQVSNSFLDRSWVIGNLAPASEDNILKLECISTNKVAKQIANSMKAPPPPDCWPSMFHGECHINLVRTTQASFGWDWGPAFPIQGFWQPPQLIRSYRGCRFGKGFKFFSSVTNASKVATNNLISSSESVLWNADISVEVLFNSALSEKIRRFCIRFAMDNLITSPVVKCFTRFLITSSADVPLTLFTNRTGVTPWWPNRIVTGPHTYQLHLNLTTTDGKILDRVTHTVGFRQFELVERPVQSGDLRQGLSFYFQVNGLPVFAKGANWIPSRLLPGRSTGHMKLNEPTGESSAKQLLASAAAAGLNVIRIWGGGRYEPDWFYEEADRLGLMIWHDMMFAVATYTSWDPRSSVDTVEKEVRMQIRRLHSHPSVVIWATDNEVKQAVNDGWYGPARDRTLLRNFKRRFVDLIARIIQDEERPNPIDLMFTGAGTYLYQPRRCLISSPGNGIVTEKLKGMDLNPQARYQCRSDDTHYGDVHYYTYSGNLWSERNYPITRFTSEFGIQSLPTPLAWKRSLDNESTDWANWNIRGSLMSHRQHHSSGLALFRLAAEHLGQPAEVSDPVMHYSSWSTIDAAGQWKMAHYGAVRECFSNTLTGRLSAQVVSDTVEVDWIPPDQPEHITLRPDQIRVRCLTIDSFEPIMEWIEDIHWPLQNTTCPVAVINTSTSALITQCSLTKVPRPHALIHLDMLLEKHVTLSGGTTLLLDLPAKIDQWPAESGYRGIRIEDIELVSPSTRSTRWPVPWEPSIVFKLRVISRSPELFVWLELNPTLDVQYWFDQNAFHLLDSNGLVVRLYVLLDHPINAEEIRSALRFHSLSTTRQA</sequence>
<dbReference type="Pfam" id="PF17753">
    <property type="entry name" value="Ig_mannosidase"/>
    <property type="match status" value="1"/>
</dbReference>
<dbReference type="GO" id="GO:0004567">
    <property type="term" value="F:beta-mannosidase activity"/>
    <property type="evidence" value="ECO:0007669"/>
    <property type="project" value="TreeGrafter"/>
</dbReference>
<feature type="chain" id="PRO_5020029990" description="Mannanase" evidence="6">
    <location>
        <begin position="18"/>
        <end position="936"/>
    </location>
</feature>
<evidence type="ECO:0000256" key="4">
    <source>
        <dbReference type="ARBA" id="ARBA00023295"/>
    </source>
</evidence>
<keyword evidence="6" id="KW-0732">Signal</keyword>
<dbReference type="AlphaFoldDB" id="A0A4E0QZR7"/>
<organism evidence="9 10">
    <name type="scientific">Fasciola hepatica</name>
    <name type="common">Liver fluke</name>
    <dbReference type="NCBI Taxonomy" id="6192"/>
    <lineage>
        <taxon>Eukaryota</taxon>
        <taxon>Metazoa</taxon>
        <taxon>Spiralia</taxon>
        <taxon>Lophotrochozoa</taxon>
        <taxon>Platyhelminthes</taxon>
        <taxon>Trematoda</taxon>
        <taxon>Digenea</taxon>
        <taxon>Plagiorchiida</taxon>
        <taxon>Echinostomata</taxon>
        <taxon>Echinostomatoidea</taxon>
        <taxon>Fasciolidae</taxon>
        <taxon>Fasciola</taxon>
    </lineage>
</organism>
<evidence type="ECO:0000313" key="10">
    <source>
        <dbReference type="Proteomes" id="UP000230066"/>
    </source>
</evidence>
<keyword evidence="3" id="KW-0325">Glycoprotein</keyword>